<evidence type="ECO:0000313" key="6">
    <source>
        <dbReference type="Proteomes" id="UP000240800"/>
    </source>
</evidence>
<dbReference type="InterPro" id="IPR050740">
    <property type="entry name" value="Aldehyde_DH_Superfamily"/>
</dbReference>
<evidence type="ECO:0000313" key="5">
    <source>
        <dbReference type="EMBL" id="PTM78551.1"/>
    </source>
</evidence>
<dbReference type="SUPFAM" id="SSF53720">
    <property type="entry name" value="ALDH-like"/>
    <property type="match status" value="1"/>
</dbReference>
<feature type="region of interest" description="Disordered" evidence="3">
    <location>
        <begin position="177"/>
        <end position="256"/>
    </location>
</feature>
<evidence type="ECO:0000256" key="1">
    <source>
        <dbReference type="ARBA" id="ARBA00009986"/>
    </source>
</evidence>
<keyword evidence="6" id="KW-1185">Reference proteome</keyword>
<organism evidence="5 6">
    <name type="scientific">Cereibacter johrii</name>
    <dbReference type="NCBI Taxonomy" id="445629"/>
    <lineage>
        <taxon>Bacteria</taxon>
        <taxon>Pseudomonadati</taxon>
        <taxon>Pseudomonadota</taxon>
        <taxon>Alphaproteobacteria</taxon>
        <taxon>Rhodobacterales</taxon>
        <taxon>Paracoccaceae</taxon>
        <taxon>Cereibacter</taxon>
    </lineage>
</organism>
<comment type="caution">
    <text evidence="5">The sequence shown here is derived from an EMBL/GenBank/DDBJ whole genome shotgun (WGS) entry which is preliminary data.</text>
</comment>
<dbReference type="InterPro" id="IPR015590">
    <property type="entry name" value="Aldehyde_DH_dom"/>
</dbReference>
<reference evidence="5 6" key="1">
    <citation type="submission" date="2018-04" db="EMBL/GenBank/DDBJ databases">
        <title>Genomic Encyclopedia of Type Strains, Phase III (KMG-III): the genomes of soil and plant-associated and newly described type strains.</title>
        <authorList>
            <person name="Whitman W."/>
        </authorList>
    </citation>
    <scope>NUCLEOTIDE SEQUENCE [LARGE SCALE GENOMIC DNA]</scope>
    <source>
        <strain evidence="5 6">JA192</strain>
    </source>
</reference>
<feature type="domain" description="Aldehyde dehydrogenase" evidence="4">
    <location>
        <begin position="5"/>
        <end position="166"/>
    </location>
</feature>
<keyword evidence="2" id="KW-0560">Oxidoreductase</keyword>
<sequence length="384" mass="40776">MAGRKLRNAGQVSVSPTRFLVQEEVFALFLSGFAAAMQAALQGNGQEDGVQLGPLANDRRVAALETLVADVVEQEARLVTGGKRIGNVGNFFPSTVLAEVPLSARIMHEVPFGPLAIVNRFSMLEEAIAEANRLPYGLASYAFTRSVRTMQRLGLEIDSGMTTINHLGLALFGSTQPRNLLEPEDDPADAGRGPGAGQPVRPADASRASGRVHRRAPAGDAVRAAGGAGGPRRGANGNWGRCGARSTASSWPSRAGMVPAGMKAKIDGAEAEQADPGARLAEIPDPEPVANHPGLSGIYARRVTHLVSALNDTKADLEAAAIMRGLIEEFVLSRDASCLPGHARHRAFTGQTVIKARPMRRGLRCERLASMWPRSPPLRVRWAS</sequence>
<dbReference type="Pfam" id="PF00171">
    <property type="entry name" value="Aldedh"/>
    <property type="match status" value="1"/>
</dbReference>
<dbReference type="Gene3D" id="3.40.309.10">
    <property type="entry name" value="Aldehyde Dehydrogenase, Chain A, domain 2"/>
    <property type="match status" value="1"/>
</dbReference>
<dbReference type="PANTHER" id="PTHR43353">
    <property type="entry name" value="SUCCINATE-SEMIALDEHYDE DEHYDROGENASE, MITOCHONDRIAL"/>
    <property type="match status" value="1"/>
</dbReference>
<name>A0ABX5J7J5_9RHOB</name>
<protein>
    <submittedName>
        <fullName evidence="5">Aldehyde dehydrogenase family protein</fullName>
    </submittedName>
</protein>
<dbReference type="PANTHER" id="PTHR43353:SF5">
    <property type="entry name" value="SUCCINATE-SEMIALDEHYDE DEHYDROGENASE, MITOCHONDRIAL"/>
    <property type="match status" value="1"/>
</dbReference>
<evidence type="ECO:0000256" key="2">
    <source>
        <dbReference type="ARBA" id="ARBA00023002"/>
    </source>
</evidence>
<evidence type="ECO:0000256" key="3">
    <source>
        <dbReference type="SAM" id="MobiDB-lite"/>
    </source>
</evidence>
<dbReference type="InterPro" id="IPR016163">
    <property type="entry name" value="Ald_DH_C"/>
</dbReference>
<evidence type="ECO:0000259" key="4">
    <source>
        <dbReference type="Pfam" id="PF00171"/>
    </source>
</evidence>
<dbReference type="EMBL" id="PZZW01000004">
    <property type="protein sequence ID" value="PTM78551.1"/>
    <property type="molecule type" value="Genomic_DNA"/>
</dbReference>
<dbReference type="InterPro" id="IPR016161">
    <property type="entry name" value="Ald_DH/histidinol_DH"/>
</dbReference>
<comment type="similarity">
    <text evidence="1">Belongs to the aldehyde dehydrogenase family.</text>
</comment>
<dbReference type="Proteomes" id="UP000240800">
    <property type="component" value="Unassembled WGS sequence"/>
</dbReference>
<accession>A0ABX5J7J5</accession>
<dbReference type="RefSeq" id="WP_268874933.1">
    <property type="nucleotide sequence ID" value="NZ_MABH01000139.1"/>
</dbReference>
<proteinExistence type="inferred from homology"/>
<gene>
    <name evidence="5" type="ORF">C8J29_104512</name>
</gene>